<protein>
    <submittedName>
        <fullName evidence="2">Uncharacterized protein</fullName>
    </submittedName>
</protein>
<evidence type="ECO:0000313" key="2">
    <source>
        <dbReference type="EMBL" id="CEM08037.1"/>
    </source>
</evidence>
<dbReference type="EMBL" id="CDMY01000383">
    <property type="protein sequence ID" value="CEM08037.1"/>
    <property type="molecule type" value="Genomic_DNA"/>
</dbReference>
<dbReference type="AlphaFoldDB" id="A0A0G4F732"/>
<name>A0A0G4F732_VITBC</name>
<accession>A0A0G4F732</accession>
<sequence length="151" mass="16306">MCPAAPHRGLVSLMRKKQPTAARSGTQERRPRPAQLEAEDRAAGGALWVRWVAAHDPEQQSLLNDDSTVPPAVLAAQGAMVLAETRPGVTALHGGAERAEQGPGDAQLTESEGIPITNGTVTRFADLQWLDDESINALLKLAEQWAMQQRR</sequence>
<gene>
    <name evidence="2" type="ORF">Vbra_14561</name>
</gene>
<proteinExistence type="predicted"/>
<feature type="region of interest" description="Disordered" evidence="1">
    <location>
        <begin position="1"/>
        <end position="40"/>
    </location>
</feature>
<organism evidence="2 3">
    <name type="scientific">Vitrella brassicaformis (strain CCMP3155)</name>
    <dbReference type="NCBI Taxonomy" id="1169540"/>
    <lineage>
        <taxon>Eukaryota</taxon>
        <taxon>Sar</taxon>
        <taxon>Alveolata</taxon>
        <taxon>Colpodellida</taxon>
        <taxon>Vitrellaceae</taxon>
        <taxon>Vitrella</taxon>
    </lineage>
</organism>
<dbReference type="InParanoid" id="A0A0G4F732"/>
<keyword evidence="3" id="KW-1185">Reference proteome</keyword>
<reference evidence="2 3" key="1">
    <citation type="submission" date="2014-11" db="EMBL/GenBank/DDBJ databases">
        <authorList>
            <person name="Zhu J."/>
            <person name="Qi W."/>
            <person name="Song R."/>
        </authorList>
    </citation>
    <scope>NUCLEOTIDE SEQUENCE [LARGE SCALE GENOMIC DNA]</scope>
</reference>
<dbReference type="VEuPathDB" id="CryptoDB:Vbra_14561"/>
<evidence type="ECO:0000256" key="1">
    <source>
        <dbReference type="SAM" id="MobiDB-lite"/>
    </source>
</evidence>
<dbReference type="Proteomes" id="UP000041254">
    <property type="component" value="Unassembled WGS sequence"/>
</dbReference>
<evidence type="ECO:0000313" key="3">
    <source>
        <dbReference type="Proteomes" id="UP000041254"/>
    </source>
</evidence>